<keyword evidence="2" id="KW-0732">Signal</keyword>
<reference evidence="3" key="1">
    <citation type="journal article" date="2020" name="Fungal Divers.">
        <title>Resolving the Mortierellaceae phylogeny through synthesis of multi-gene phylogenetics and phylogenomics.</title>
        <authorList>
            <person name="Vandepol N."/>
            <person name="Liber J."/>
            <person name="Desiro A."/>
            <person name="Na H."/>
            <person name="Kennedy M."/>
            <person name="Barry K."/>
            <person name="Grigoriev I.V."/>
            <person name="Miller A.N."/>
            <person name="O'Donnell K."/>
            <person name="Stajich J.E."/>
            <person name="Bonito G."/>
        </authorList>
    </citation>
    <scope>NUCLEOTIDE SEQUENCE</scope>
    <source>
        <strain evidence="3">MES-2147</strain>
    </source>
</reference>
<accession>A0A9P6M9T1</accession>
<dbReference type="Proteomes" id="UP000749646">
    <property type="component" value="Unassembled WGS sequence"/>
</dbReference>
<dbReference type="OrthoDB" id="2441166at2759"/>
<comment type="caution">
    <text evidence="3">The sequence shown here is derived from an EMBL/GenBank/DDBJ whole genome shotgun (WGS) entry which is preliminary data.</text>
</comment>
<gene>
    <name evidence="3" type="ORF">BGZ65_002215</name>
</gene>
<proteinExistence type="predicted"/>
<organism evidence="3 4">
    <name type="scientific">Modicella reniformis</name>
    <dbReference type="NCBI Taxonomy" id="1440133"/>
    <lineage>
        <taxon>Eukaryota</taxon>
        <taxon>Fungi</taxon>
        <taxon>Fungi incertae sedis</taxon>
        <taxon>Mucoromycota</taxon>
        <taxon>Mortierellomycotina</taxon>
        <taxon>Mortierellomycetes</taxon>
        <taxon>Mortierellales</taxon>
        <taxon>Mortierellaceae</taxon>
        <taxon>Modicella</taxon>
    </lineage>
</organism>
<evidence type="ECO:0000256" key="1">
    <source>
        <dbReference type="SAM" id="MobiDB-lite"/>
    </source>
</evidence>
<keyword evidence="4" id="KW-1185">Reference proteome</keyword>
<name>A0A9P6M9T1_9FUNG</name>
<evidence type="ECO:0000313" key="4">
    <source>
        <dbReference type="Proteomes" id="UP000749646"/>
    </source>
</evidence>
<sequence length="290" mass="32046">MLFLKSILLACTAVVVVAQREYDALVSGTRLIGIDTTIPGQSGVDIFRHTQNHASAVASILLFAANRANFRPHQNGVITDSAVFGEFINQSTRFPAVRPQIEYGNELELNGDRHQLKEEIERTYHANVNHPQEIANALEGLIPSRLSAGVKSQVWVLSHITLLSEPHQEVAFELAYLVLKLVAADDNGGAVKVVPQSAHFSANAYRIDSDILIKNAVQFARQIPTFDVPTFLKELSTTRLTKKVNGNVERLEAWLDGKDNDKNLISGQSSHRQTHHCAGRFPSSQLRLQA</sequence>
<evidence type="ECO:0000256" key="2">
    <source>
        <dbReference type="SAM" id="SignalP"/>
    </source>
</evidence>
<evidence type="ECO:0000313" key="3">
    <source>
        <dbReference type="EMBL" id="KAF9983079.1"/>
    </source>
</evidence>
<dbReference type="EMBL" id="JAAAHW010003516">
    <property type="protein sequence ID" value="KAF9983079.1"/>
    <property type="molecule type" value="Genomic_DNA"/>
</dbReference>
<feature type="signal peptide" evidence="2">
    <location>
        <begin position="1"/>
        <end position="18"/>
    </location>
</feature>
<dbReference type="AlphaFoldDB" id="A0A9P6M9T1"/>
<protein>
    <submittedName>
        <fullName evidence="3">Uncharacterized protein</fullName>
    </submittedName>
</protein>
<feature type="region of interest" description="Disordered" evidence="1">
    <location>
        <begin position="264"/>
        <end position="290"/>
    </location>
</feature>
<feature type="chain" id="PRO_5040512492" evidence="2">
    <location>
        <begin position="19"/>
        <end position="290"/>
    </location>
</feature>